<organism evidence="2 3">
    <name type="scientific">Paeniroseomonas aquatica</name>
    <dbReference type="NCBI Taxonomy" id="373043"/>
    <lineage>
        <taxon>Bacteria</taxon>
        <taxon>Pseudomonadati</taxon>
        <taxon>Pseudomonadota</taxon>
        <taxon>Alphaproteobacteria</taxon>
        <taxon>Acetobacterales</taxon>
        <taxon>Acetobacteraceae</taxon>
        <taxon>Paeniroseomonas</taxon>
    </lineage>
</organism>
<keyword evidence="1" id="KW-0472">Membrane</keyword>
<proteinExistence type="predicted"/>
<gene>
    <name evidence="2" type="ORF">QWZ14_01190</name>
</gene>
<accession>A0ABT8A0C8</accession>
<dbReference type="RefSeq" id="WP_290314724.1">
    <property type="nucleotide sequence ID" value="NZ_JAUFPN010000009.1"/>
</dbReference>
<evidence type="ECO:0000313" key="3">
    <source>
        <dbReference type="Proteomes" id="UP001529369"/>
    </source>
</evidence>
<protein>
    <submittedName>
        <fullName evidence="2">Uncharacterized protein</fullName>
    </submittedName>
</protein>
<evidence type="ECO:0000313" key="2">
    <source>
        <dbReference type="EMBL" id="MDN3562994.1"/>
    </source>
</evidence>
<dbReference type="Proteomes" id="UP001529369">
    <property type="component" value="Unassembled WGS sequence"/>
</dbReference>
<feature type="transmembrane region" description="Helical" evidence="1">
    <location>
        <begin position="60"/>
        <end position="87"/>
    </location>
</feature>
<reference evidence="3" key="1">
    <citation type="journal article" date="2019" name="Int. J. Syst. Evol. Microbiol.">
        <title>The Global Catalogue of Microorganisms (GCM) 10K type strain sequencing project: providing services to taxonomists for standard genome sequencing and annotation.</title>
        <authorList>
            <consortium name="The Broad Institute Genomics Platform"/>
            <consortium name="The Broad Institute Genome Sequencing Center for Infectious Disease"/>
            <person name="Wu L."/>
            <person name="Ma J."/>
        </authorList>
    </citation>
    <scope>NUCLEOTIDE SEQUENCE [LARGE SCALE GENOMIC DNA]</scope>
    <source>
        <strain evidence="3">CECT 7131</strain>
    </source>
</reference>
<keyword evidence="3" id="KW-1185">Reference proteome</keyword>
<evidence type="ECO:0000256" key="1">
    <source>
        <dbReference type="SAM" id="Phobius"/>
    </source>
</evidence>
<comment type="caution">
    <text evidence="2">The sequence shown here is derived from an EMBL/GenBank/DDBJ whole genome shotgun (WGS) entry which is preliminary data.</text>
</comment>
<dbReference type="EMBL" id="JAUFPN010000009">
    <property type="protein sequence ID" value="MDN3562994.1"/>
    <property type="molecule type" value="Genomic_DNA"/>
</dbReference>
<name>A0ABT8A0C8_9PROT</name>
<keyword evidence="1" id="KW-1133">Transmembrane helix</keyword>
<sequence length="98" mass="10284">MTLPLPKLALPSLTLQQRQILAIALTFALVPVLAQAQTADTIVQWFVTTYARGLINAGIIALAILFLLMRFSAGIVCAVAGGGLLFANRDAVAGMFGV</sequence>
<keyword evidence="1" id="KW-0812">Transmembrane</keyword>